<reference evidence="2" key="1">
    <citation type="submission" date="2021-05" db="EMBL/GenBank/DDBJ databases">
        <authorList>
            <person name="Alioto T."/>
            <person name="Alioto T."/>
            <person name="Gomez Garrido J."/>
        </authorList>
    </citation>
    <scope>NUCLEOTIDE SEQUENCE</scope>
</reference>
<protein>
    <submittedName>
        <fullName evidence="2">(northern house mosquito) hypothetical protein</fullName>
    </submittedName>
</protein>
<evidence type="ECO:0000313" key="2">
    <source>
        <dbReference type="EMBL" id="CAG6595381.1"/>
    </source>
</evidence>
<feature type="region of interest" description="Disordered" evidence="1">
    <location>
        <begin position="1"/>
        <end position="74"/>
    </location>
</feature>
<proteinExistence type="predicted"/>
<organism evidence="2">
    <name type="scientific">Culex pipiens</name>
    <name type="common">House mosquito</name>
    <dbReference type="NCBI Taxonomy" id="7175"/>
    <lineage>
        <taxon>Eukaryota</taxon>
        <taxon>Metazoa</taxon>
        <taxon>Ecdysozoa</taxon>
        <taxon>Arthropoda</taxon>
        <taxon>Hexapoda</taxon>
        <taxon>Insecta</taxon>
        <taxon>Pterygota</taxon>
        <taxon>Neoptera</taxon>
        <taxon>Endopterygota</taxon>
        <taxon>Diptera</taxon>
        <taxon>Nematocera</taxon>
        <taxon>Culicoidea</taxon>
        <taxon>Culicidae</taxon>
        <taxon>Culicinae</taxon>
        <taxon>Culicini</taxon>
        <taxon>Culex</taxon>
        <taxon>Culex</taxon>
    </lineage>
</organism>
<accession>A0A8D8KYD2</accession>
<evidence type="ECO:0000256" key="1">
    <source>
        <dbReference type="SAM" id="MobiDB-lite"/>
    </source>
</evidence>
<feature type="compositionally biased region" description="Low complexity" evidence="1">
    <location>
        <begin position="8"/>
        <end position="25"/>
    </location>
</feature>
<name>A0A8D8KYD2_CULPI</name>
<dbReference type="AlphaFoldDB" id="A0A8D8KYD2"/>
<dbReference type="EMBL" id="HBUE01334973">
    <property type="protein sequence ID" value="CAG6595381.1"/>
    <property type="molecule type" value="Transcribed_RNA"/>
</dbReference>
<sequence>MYLTGGTSVVSSPSDSSAFDAVPDSGLDGGTRVGDGRWPGRSGVRLSLVSPTDTSAQARNSSCGPHPTAPFPSGQTPQLLPAMYFHWITQLVHCKSLGSSAFMS</sequence>
<dbReference type="EMBL" id="HBUE01228217">
    <property type="protein sequence ID" value="CAG6543259.1"/>
    <property type="molecule type" value="Transcribed_RNA"/>
</dbReference>
<feature type="compositionally biased region" description="Polar residues" evidence="1">
    <location>
        <begin position="49"/>
        <end position="63"/>
    </location>
</feature>